<evidence type="ECO:0000313" key="2">
    <source>
        <dbReference type="EMBL" id="MDK4247008.1"/>
    </source>
</evidence>
<organism evidence="2 3">
    <name type="scientific">Corynebacterium accolens</name>
    <dbReference type="NCBI Taxonomy" id="38284"/>
    <lineage>
        <taxon>Bacteria</taxon>
        <taxon>Bacillati</taxon>
        <taxon>Actinomycetota</taxon>
        <taxon>Actinomycetes</taxon>
        <taxon>Mycobacteriales</taxon>
        <taxon>Corynebacteriaceae</taxon>
        <taxon>Corynebacterium</taxon>
    </lineage>
</organism>
<proteinExistence type="predicted"/>
<evidence type="ECO:0000313" key="3">
    <source>
        <dbReference type="Proteomes" id="UP001239414"/>
    </source>
</evidence>
<feature type="domain" description="ATP-grasp fold RimK-type" evidence="1">
    <location>
        <begin position="213"/>
        <end position="318"/>
    </location>
</feature>
<dbReference type="Proteomes" id="UP001239414">
    <property type="component" value="Unassembled WGS sequence"/>
</dbReference>
<name>A0ABT7FN56_9CORY</name>
<dbReference type="Pfam" id="PF08443">
    <property type="entry name" value="RimK"/>
    <property type="match status" value="1"/>
</dbReference>
<sequence>MTILIDKNITIRLQGPSNDFQREFRHNHPESLPSKSVVFITRQDDPECDLLSLILASQNIGVVRIDSDGELSKELLPIDNFGRLVTEHGNTTVAVAWIRHFSRESIKNISCVKEEIIYIKDQAISYIQTLEEIALFSVNQFCNARSRLAQIQLANSIGLTTPQTSIGYEAAFPFSIAKPIGPHWVEPTPGTLLGAMPKRLKLDQSTRDEPVPLLFQKYMNSEYELRCYVIDQEVIVFRVSGYDNADDLWQENNGVSVSLYKSTQRLKDILIEYSQLSGCNLCAIDLLIQGGDPIFLECNVCFDWLFYEDRAGTNLVSNAIARYLQRTLNDA</sequence>
<evidence type="ECO:0000259" key="1">
    <source>
        <dbReference type="Pfam" id="PF08443"/>
    </source>
</evidence>
<dbReference type="PANTHER" id="PTHR21621">
    <property type="entry name" value="RIBOSOMAL PROTEIN S6 MODIFICATION PROTEIN"/>
    <property type="match status" value="1"/>
</dbReference>
<protein>
    <recommendedName>
        <fullName evidence="1">ATP-grasp fold RimK-type domain-containing protein</fullName>
    </recommendedName>
</protein>
<keyword evidence="3" id="KW-1185">Reference proteome</keyword>
<dbReference type="SUPFAM" id="SSF56059">
    <property type="entry name" value="Glutathione synthetase ATP-binding domain-like"/>
    <property type="match status" value="1"/>
</dbReference>
<reference evidence="2 3" key="1">
    <citation type="submission" date="2023-05" db="EMBL/GenBank/DDBJ databases">
        <title>Metabolic capabilities are highly conserved among human nasal-associated Corynebacterium species in pangenomic analyses.</title>
        <authorList>
            <person name="Tran T.H."/>
            <person name="Roberts A.Q."/>
            <person name="Escapa I.F."/>
            <person name="Gao W."/>
            <person name="Conlan S."/>
            <person name="Kong H."/>
            <person name="Segre J.A."/>
            <person name="Kelly M.S."/>
            <person name="Lemon K.P."/>
        </authorList>
    </citation>
    <scope>NUCLEOTIDE SEQUENCE [LARGE SCALE GENOMIC DNA]</scope>
    <source>
        <strain evidence="2 3">KPL3802</strain>
    </source>
</reference>
<gene>
    <name evidence="2" type="ORF">QPX34_03065</name>
</gene>
<dbReference type="EMBL" id="JASNUO010000002">
    <property type="protein sequence ID" value="MDK4247008.1"/>
    <property type="molecule type" value="Genomic_DNA"/>
</dbReference>
<comment type="caution">
    <text evidence="2">The sequence shown here is derived from an EMBL/GenBank/DDBJ whole genome shotgun (WGS) entry which is preliminary data.</text>
</comment>
<dbReference type="RefSeq" id="WP_278723936.1">
    <property type="nucleotide sequence ID" value="NZ_JASNUO010000002.1"/>
</dbReference>
<dbReference type="InterPro" id="IPR013651">
    <property type="entry name" value="ATP-grasp_RimK-type"/>
</dbReference>
<accession>A0ABT7FN56</accession>
<dbReference type="PANTHER" id="PTHR21621:SF0">
    <property type="entry name" value="BETA-CITRYLGLUTAMATE SYNTHASE B-RELATED"/>
    <property type="match status" value="1"/>
</dbReference>
<dbReference type="Gene3D" id="3.30.470.20">
    <property type="entry name" value="ATP-grasp fold, B domain"/>
    <property type="match status" value="1"/>
</dbReference>